<feature type="domain" description="FAD dependent oxidoreductase" evidence="6">
    <location>
        <begin position="10"/>
        <end position="392"/>
    </location>
</feature>
<evidence type="ECO:0000256" key="4">
    <source>
        <dbReference type="ARBA" id="ARBA00022827"/>
    </source>
</evidence>
<dbReference type="Pfam" id="PF01266">
    <property type="entry name" value="DAO"/>
    <property type="match status" value="1"/>
</dbReference>
<dbReference type="EMBL" id="KI669501">
    <property type="protein sequence ID" value="OCF34083.1"/>
    <property type="molecule type" value="Genomic_DNA"/>
</dbReference>
<evidence type="ECO:0000256" key="2">
    <source>
        <dbReference type="ARBA" id="ARBA00010989"/>
    </source>
</evidence>
<evidence type="ECO:0000313" key="7">
    <source>
        <dbReference type="EMBL" id="OCF34083.1"/>
    </source>
</evidence>
<dbReference type="Gene3D" id="3.50.50.60">
    <property type="entry name" value="FAD/NAD(P)-binding domain"/>
    <property type="match status" value="1"/>
</dbReference>
<dbReference type="InterPro" id="IPR006076">
    <property type="entry name" value="FAD-dep_OxRdtase"/>
</dbReference>
<keyword evidence="4" id="KW-0274">FAD</keyword>
<evidence type="ECO:0000259" key="6">
    <source>
        <dbReference type="Pfam" id="PF01266"/>
    </source>
</evidence>
<evidence type="ECO:0000256" key="3">
    <source>
        <dbReference type="ARBA" id="ARBA00022630"/>
    </source>
</evidence>
<evidence type="ECO:0000256" key="1">
    <source>
        <dbReference type="ARBA" id="ARBA00001974"/>
    </source>
</evidence>
<sequence length="479" mass="52775">MTISREETKIIVVGGAGTLGSSTALHLLRNGYTPSNITVLDTYSIPSAQSAGNDLNKIMGVRIRNPVDRQLSSESVDMWKNDELFKPFFHNTGRIDCAHTPEAIEELKEAFEAVRNAGHGLEDTSEWLDSEDEILAKMPLLEREQIKGWKAVFCKDGGWLAAAKAINGIGEVLKEKGVRFGFGGAGSFKAPLFEKDGRTCIGVETMDGTKYYGDKVVLAAGAWSPALVDLEEQCCSKAWVYAHMQLTPEEAAEFKDAPVVYNTDLGFFFEPNEHGIIKVCDEFPGFTRFKNHQPYGASAAKRVSVPRSHAKHPTDTIPYVSQQSILRARDAFLPRFKNRKMFNHALCWCTDTADANLLICEHPKWKNFILATGDSGHSFKLLPNIGMHIVELIENRLSPDLANAWRWRPGSGDALKSRREAAAKDLADLDGWRHDGVQQNGNAEKSVPITVSMAKLGLGSSKVDEEEIVKTGGGPTVEL</sequence>
<dbReference type="PANTHER" id="PTHR10961:SF26">
    <property type="entry name" value="L-SACCHAROPINE OXIDASE"/>
    <property type="match status" value="1"/>
</dbReference>
<dbReference type="InterPro" id="IPR036188">
    <property type="entry name" value="FAD/NAD-bd_sf"/>
</dbReference>
<dbReference type="Proteomes" id="UP000092666">
    <property type="component" value="Unassembled WGS sequence"/>
</dbReference>
<comment type="cofactor">
    <cofactor evidence="1">
        <name>FAD</name>
        <dbReference type="ChEBI" id="CHEBI:57692"/>
    </cofactor>
</comment>
<keyword evidence="3" id="KW-0285">Flavoprotein</keyword>
<reference evidence="7 8" key="1">
    <citation type="submission" date="2013-07" db="EMBL/GenBank/DDBJ databases">
        <title>The Genome Sequence of Cryptococcus heveanensis BCC8398.</title>
        <authorList>
            <consortium name="The Broad Institute Genome Sequencing Platform"/>
            <person name="Cuomo C."/>
            <person name="Litvintseva A."/>
            <person name="Chen Y."/>
            <person name="Heitman J."/>
            <person name="Sun S."/>
            <person name="Springer D."/>
            <person name="Dromer F."/>
            <person name="Young S.K."/>
            <person name="Zeng Q."/>
            <person name="Gargeya S."/>
            <person name="Fitzgerald M."/>
            <person name="Abouelleil A."/>
            <person name="Alvarado L."/>
            <person name="Berlin A.M."/>
            <person name="Chapman S.B."/>
            <person name="Dewar J."/>
            <person name="Goldberg J."/>
            <person name="Griggs A."/>
            <person name="Gujja S."/>
            <person name="Hansen M."/>
            <person name="Howarth C."/>
            <person name="Imamovic A."/>
            <person name="Larimer J."/>
            <person name="McCowan C."/>
            <person name="Murphy C."/>
            <person name="Pearson M."/>
            <person name="Priest M."/>
            <person name="Roberts A."/>
            <person name="Saif S."/>
            <person name="Shea T."/>
            <person name="Sykes S."/>
            <person name="Wortman J."/>
            <person name="Nusbaum C."/>
            <person name="Birren B."/>
        </authorList>
    </citation>
    <scope>NUCLEOTIDE SEQUENCE [LARGE SCALE GENOMIC DNA]</scope>
    <source>
        <strain evidence="7 8">BCC8398</strain>
    </source>
</reference>
<dbReference type="AlphaFoldDB" id="A0A1B9GSU5"/>
<dbReference type="SUPFAM" id="SSF51905">
    <property type="entry name" value="FAD/NAD(P)-binding domain"/>
    <property type="match status" value="1"/>
</dbReference>
<proteinExistence type="inferred from homology"/>
<keyword evidence="5" id="KW-0560">Oxidoreductase</keyword>
<dbReference type="GO" id="GO:0051698">
    <property type="term" value="F:saccharopine oxidase activity"/>
    <property type="evidence" value="ECO:0007669"/>
    <property type="project" value="TreeGrafter"/>
</dbReference>
<dbReference type="GO" id="GO:0050660">
    <property type="term" value="F:flavin adenine dinucleotide binding"/>
    <property type="evidence" value="ECO:0007669"/>
    <property type="project" value="InterPro"/>
</dbReference>
<accession>A0A1B9GSU5</accession>
<keyword evidence="8" id="KW-1185">Reference proteome</keyword>
<gene>
    <name evidence="7" type="ORF">I316_04030</name>
</gene>
<evidence type="ECO:0000313" key="8">
    <source>
        <dbReference type="Proteomes" id="UP000092666"/>
    </source>
</evidence>
<name>A0A1B9GSU5_9TREE</name>
<dbReference type="PANTHER" id="PTHR10961">
    <property type="entry name" value="PEROXISOMAL SARCOSINE OXIDASE"/>
    <property type="match status" value="1"/>
</dbReference>
<reference evidence="8" key="2">
    <citation type="submission" date="2013-12" db="EMBL/GenBank/DDBJ databases">
        <title>Evolution of pathogenesis and genome organization in the Tremellales.</title>
        <authorList>
            <person name="Cuomo C."/>
            <person name="Litvintseva A."/>
            <person name="Heitman J."/>
            <person name="Chen Y."/>
            <person name="Sun S."/>
            <person name="Springer D."/>
            <person name="Dromer F."/>
            <person name="Young S."/>
            <person name="Zeng Q."/>
            <person name="Chapman S."/>
            <person name="Gujja S."/>
            <person name="Saif S."/>
            <person name="Birren B."/>
        </authorList>
    </citation>
    <scope>NUCLEOTIDE SEQUENCE [LARGE SCALE GENOMIC DNA]</scope>
    <source>
        <strain evidence="8">BCC8398</strain>
    </source>
</reference>
<dbReference type="STRING" id="1296120.A0A1B9GSU5"/>
<dbReference type="InterPro" id="IPR045170">
    <property type="entry name" value="MTOX"/>
</dbReference>
<protein>
    <submittedName>
        <fullName evidence="7">Fructosyl amino acid oxidase</fullName>
    </submittedName>
</protein>
<dbReference type="OrthoDB" id="2219495at2759"/>
<evidence type="ECO:0000256" key="5">
    <source>
        <dbReference type="ARBA" id="ARBA00023002"/>
    </source>
</evidence>
<dbReference type="GO" id="GO:0008115">
    <property type="term" value="F:sarcosine oxidase activity"/>
    <property type="evidence" value="ECO:0007669"/>
    <property type="project" value="TreeGrafter"/>
</dbReference>
<organism evidence="7 8">
    <name type="scientific">Kwoniella heveanensis BCC8398</name>
    <dbReference type="NCBI Taxonomy" id="1296120"/>
    <lineage>
        <taxon>Eukaryota</taxon>
        <taxon>Fungi</taxon>
        <taxon>Dikarya</taxon>
        <taxon>Basidiomycota</taxon>
        <taxon>Agaricomycotina</taxon>
        <taxon>Tremellomycetes</taxon>
        <taxon>Tremellales</taxon>
        <taxon>Cryptococcaceae</taxon>
        <taxon>Kwoniella</taxon>
    </lineage>
</organism>
<comment type="similarity">
    <text evidence="2">Belongs to the MSOX/MTOX family.</text>
</comment>
<dbReference type="Gene3D" id="3.30.9.10">
    <property type="entry name" value="D-Amino Acid Oxidase, subunit A, domain 2"/>
    <property type="match status" value="1"/>
</dbReference>